<dbReference type="RefSeq" id="WP_088750436.1">
    <property type="nucleotide sequence ID" value="NZ_NJGU01000003.1"/>
</dbReference>
<dbReference type="Proteomes" id="UP000197596">
    <property type="component" value="Unassembled WGS sequence"/>
</dbReference>
<dbReference type="Gene3D" id="3.40.50.1820">
    <property type="entry name" value="alpha/beta hydrolase"/>
    <property type="match status" value="1"/>
</dbReference>
<comment type="caution">
    <text evidence="1">The sequence shown here is derived from an EMBL/GenBank/DDBJ whole genome shotgun (WGS) entry which is preliminary data.</text>
</comment>
<proteinExistence type="predicted"/>
<dbReference type="EMBL" id="NJGU01000003">
    <property type="protein sequence ID" value="OWY30300.1"/>
    <property type="molecule type" value="Genomic_DNA"/>
</dbReference>
<evidence type="ECO:0000313" key="2">
    <source>
        <dbReference type="Proteomes" id="UP000197596"/>
    </source>
</evidence>
<protein>
    <submittedName>
        <fullName evidence="1">Alpha/beta hydrolase</fullName>
    </submittedName>
</protein>
<dbReference type="InterPro" id="IPR029058">
    <property type="entry name" value="AB_hydrolase_fold"/>
</dbReference>
<evidence type="ECO:0000313" key="1">
    <source>
        <dbReference type="EMBL" id="OWY30300.1"/>
    </source>
</evidence>
<dbReference type="AlphaFoldDB" id="A0A246WTH0"/>
<organism evidence="1 2">
    <name type="scientific">Herbaspirillum robiniae</name>
    <dbReference type="NCBI Taxonomy" id="2014887"/>
    <lineage>
        <taxon>Bacteria</taxon>
        <taxon>Pseudomonadati</taxon>
        <taxon>Pseudomonadota</taxon>
        <taxon>Betaproteobacteria</taxon>
        <taxon>Burkholderiales</taxon>
        <taxon>Oxalobacteraceae</taxon>
        <taxon>Herbaspirillum</taxon>
    </lineage>
</organism>
<gene>
    <name evidence="1" type="ORF">CEJ42_06305</name>
</gene>
<dbReference type="GO" id="GO:0016787">
    <property type="term" value="F:hydrolase activity"/>
    <property type="evidence" value="ECO:0007669"/>
    <property type="project" value="UniProtKB-KW"/>
</dbReference>
<name>A0A246WTH0_9BURK</name>
<sequence length="207" mass="21782">MNATSVRPAISSLSGAPAQQARLADYRVLVAPGLHGSGPEHWQSRWQRLYPAFERVEQTDWSRAELPCWSARLGEMLAGSSRPTVIVAHSFGCLTTVHRAAALAADTGSAFPIVAALLVAPADPDKFGVAAEVGHRLPFPALVVGSEDDPWMSAPRARLWADAWGADFISAGALGHINAESGLGDWTAGQGLLLGLLERAGQPSALS</sequence>
<reference evidence="1 2" key="1">
    <citation type="submission" date="2017-06" db="EMBL/GenBank/DDBJ databases">
        <title>Herbaspirillum phytohormonus sp. nov., isolated from the root nodule of Robinia pseudoacacia in lead-zinc mine.</title>
        <authorList>
            <person name="Fan M."/>
            <person name="Lin Y."/>
        </authorList>
    </citation>
    <scope>NUCLEOTIDE SEQUENCE [LARGE SCALE GENOMIC DNA]</scope>
    <source>
        <strain evidence="1 2">HZ10</strain>
    </source>
</reference>
<dbReference type="InterPro" id="IPR010662">
    <property type="entry name" value="RBBP9/YdeN"/>
</dbReference>
<dbReference type="SUPFAM" id="SSF53474">
    <property type="entry name" value="alpha/beta-Hydrolases"/>
    <property type="match status" value="1"/>
</dbReference>
<dbReference type="Pfam" id="PF06821">
    <property type="entry name" value="Ser_hydrolase"/>
    <property type="match status" value="1"/>
</dbReference>
<accession>A0A246WTH0</accession>
<keyword evidence="1" id="KW-0378">Hydrolase</keyword>